<dbReference type="AlphaFoldDB" id="A0A395RTX4"/>
<evidence type="ECO:0000259" key="1">
    <source>
        <dbReference type="Pfam" id="PF00646"/>
    </source>
</evidence>
<dbReference type="InterPro" id="IPR036047">
    <property type="entry name" value="F-box-like_dom_sf"/>
</dbReference>
<keyword evidence="3" id="KW-1185">Reference proteome</keyword>
<dbReference type="Pfam" id="PF00646">
    <property type="entry name" value="F-box"/>
    <property type="match status" value="1"/>
</dbReference>
<organism evidence="2 3">
    <name type="scientific">Fusarium sporotrichioides</name>
    <dbReference type="NCBI Taxonomy" id="5514"/>
    <lineage>
        <taxon>Eukaryota</taxon>
        <taxon>Fungi</taxon>
        <taxon>Dikarya</taxon>
        <taxon>Ascomycota</taxon>
        <taxon>Pezizomycotina</taxon>
        <taxon>Sordariomycetes</taxon>
        <taxon>Hypocreomycetidae</taxon>
        <taxon>Hypocreales</taxon>
        <taxon>Nectriaceae</taxon>
        <taxon>Fusarium</taxon>
    </lineage>
</organism>
<evidence type="ECO:0000313" key="3">
    <source>
        <dbReference type="Proteomes" id="UP000266152"/>
    </source>
</evidence>
<dbReference type="STRING" id="5514.A0A395RTX4"/>
<dbReference type="SUPFAM" id="SSF81383">
    <property type="entry name" value="F-box domain"/>
    <property type="match status" value="1"/>
</dbReference>
<protein>
    <recommendedName>
        <fullName evidence="1">F-box domain-containing protein</fullName>
    </recommendedName>
</protein>
<evidence type="ECO:0000313" key="2">
    <source>
        <dbReference type="EMBL" id="RGP63523.1"/>
    </source>
</evidence>
<dbReference type="InterPro" id="IPR001810">
    <property type="entry name" value="F-box_dom"/>
</dbReference>
<sequence length="521" mass="59808">MAVTNGKGSVFHKLPTEMANNIFDLLPNCDIKNLRLTCRNLNRHAPLRFSRVFISANPLNIEVFLSIANHDKFRQQVKELIWDDATLHSLGSKDNDSDNDYSSDGFETDDNDYQGHSRFQKRCREAIEDVESRLVDKADGNEQQRLLDNLMPSRESLPYYERLVKEQAAVLESGADEQAVRYALRDLRFPNLMKVTVTPATHGFLFFPLYETPMIRAFPRGFVYPIPRGWTYAIGTYVPGRAEPWECEDEKKKWRGVQIMSRLLAYPQIPFNVSELSFNNHHLPTGINHYVFEQPNEEYDNLCRILEQPGFKHITLSVLMGWLSNQDAEDWNFLKKGKIRSALAKACNLKEITFQTDYPVDQHCWESPAVDTVSLFDIFPINEWSTGKSLKHFGLSGMQVTQEELISVLKKLQPTLESIELSFLSVIEGTGNHAGILADIRDKLGWRHRPIDQRIRVRMLVRLNQATGHYICLDKEVNDYLYSDGPPPFGIDESGGSWARITSGAGTEYDEFDPDYVRPYT</sequence>
<dbReference type="Proteomes" id="UP000266152">
    <property type="component" value="Unassembled WGS sequence"/>
</dbReference>
<comment type="caution">
    <text evidence="2">The sequence shown here is derived from an EMBL/GenBank/DDBJ whole genome shotgun (WGS) entry which is preliminary data.</text>
</comment>
<proteinExistence type="predicted"/>
<reference evidence="2 3" key="1">
    <citation type="journal article" date="2018" name="PLoS Pathog.">
        <title>Evolution of structural diversity of trichothecenes, a family of toxins produced by plant pathogenic and entomopathogenic fungi.</title>
        <authorList>
            <person name="Proctor R.H."/>
            <person name="McCormick S.P."/>
            <person name="Kim H.S."/>
            <person name="Cardoza R.E."/>
            <person name="Stanley A.M."/>
            <person name="Lindo L."/>
            <person name="Kelly A."/>
            <person name="Brown D.W."/>
            <person name="Lee T."/>
            <person name="Vaughan M.M."/>
            <person name="Alexander N.J."/>
            <person name="Busman M."/>
            <person name="Gutierrez S."/>
        </authorList>
    </citation>
    <scope>NUCLEOTIDE SEQUENCE [LARGE SCALE GENOMIC DNA]</scope>
    <source>
        <strain evidence="2 3">NRRL 3299</strain>
    </source>
</reference>
<gene>
    <name evidence="2" type="ORF">FSPOR_8576</name>
</gene>
<name>A0A395RTX4_FUSSP</name>
<accession>A0A395RTX4</accession>
<dbReference type="CDD" id="cd09917">
    <property type="entry name" value="F-box_SF"/>
    <property type="match status" value="1"/>
</dbReference>
<dbReference type="EMBL" id="PXOF01000129">
    <property type="protein sequence ID" value="RGP63523.1"/>
    <property type="molecule type" value="Genomic_DNA"/>
</dbReference>
<feature type="domain" description="F-box" evidence="1">
    <location>
        <begin position="12"/>
        <end position="44"/>
    </location>
</feature>